<evidence type="ECO:0000256" key="21">
    <source>
        <dbReference type="ARBA" id="ARBA00023242"/>
    </source>
</evidence>
<evidence type="ECO:0000256" key="13">
    <source>
        <dbReference type="ARBA" id="ARBA00022833"/>
    </source>
</evidence>
<comment type="pathway">
    <text evidence="4">Lipid metabolism.</text>
</comment>
<dbReference type="GO" id="GO:0032968">
    <property type="term" value="P:positive regulation of transcription elongation by RNA polymerase II"/>
    <property type="evidence" value="ECO:0007669"/>
    <property type="project" value="InterPro"/>
</dbReference>
<keyword evidence="20" id="KW-0594">Phospholipid biosynthesis</keyword>
<keyword evidence="13" id="KW-0862">Zinc</keyword>
<dbReference type="GO" id="GO:0004605">
    <property type="term" value="F:phosphatidate cytidylyltransferase activity"/>
    <property type="evidence" value="ECO:0007669"/>
    <property type="project" value="UniProtKB-EC"/>
</dbReference>
<evidence type="ECO:0000256" key="12">
    <source>
        <dbReference type="ARBA" id="ARBA00022771"/>
    </source>
</evidence>
<comment type="function">
    <text evidence="23">TFIIF is a general transcription initiation factor that binds to RNA polymerase II and helps to recruit it to the initiation complex in collaboration with TFIIB. It promotes transcription elongation.</text>
</comment>
<evidence type="ECO:0000256" key="6">
    <source>
        <dbReference type="ARBA" id="ARBA00012487"/>
    </source>
</evidence>
<feature type="compositionally biased region" description="Low complexity" evidence="26">
    <location>
        <begin position="447"/>
        <end position="478"/>
    </location>
</feature>
<dbReference type="InterPro" id="IPR036390">
    <property type="entry name" value="WH_DNA-bd_sf"/>
</dbReference>
<keyword evidence="22" id="KW-1208">Phospholipid metabolism</keyword>
<name>A0A445DJG5_ARAHY</name>
<comment type="catalytic activity">
    <reaction evidence="25">
        <text>a 1,2-diacyl-sn-glycero-3-phosphate + CTP + H(+) = a CDP-1,2-diacyl-sn-glycerol + diphosphate</text>
        <dbReference type="Rhea" id="RHEA:16229"/>
        <dbReference type="ChEBI" id="CHEBI:15378"/>
        <dbReference type="ChEBI" id="CHEBI:33019"/>
        <dbReference type="ChEBI" id="CHEBI:37563"/>
        <dbReference type="ChEBI" id="CHEBI:58332"/>
        <dbReference type="ChEBI" id="CHEBI:58608"/>
        <dbReference type="EC" id="2.7.7.41"/>
    </reaction>
</comment>
<dbReference type="Gene3D" id="1.10.10.10">
    <property type="entry name" value="Winged helix-like DNA-binding domain superfamily/Winged helix DNA-binding domain"/>
    <property type="match status" value="1"/>
</dbReference>
<dbReference type="PANTHER" id="PTHR13773:SF31">
    <property type="entry name" value="PHOSPHATIDATE CYTIDYLYLTRANSFERASE 2"/>
    <property type="match status" value="1"/>
</dbReference>
<dbReference type="SUPFAM" id="SSF50916">
    <property type="entry name" value="Rap30/74 interaction domains"/>
    <property type="match status" value="1"/>
</dbReference>
<evidence type="ECO:0000256" key="17">
    <source>
        <dbReference type="ARBA" id="ARBA00023125"/>
    </source>
</evidence>
<keyword evidence="9 25" id="KW-0812">Transmembrane</keyword>
<evidence type="ECO:0000256" key="16">
    <source>
        <dbReference type="ARBA" id="ARBA00023098"/>
    </source>
</evidence>
<dbReference type="InterPro" id="IPR000374">
    <property type="entry name" value="PC_trans"/>
</dbReference>
<keyword evidence="10 25" id="KW-0548">Nucleotidyltransferase</keyword>
<feature type="domain" description="BED-type" evidence="28">
    <location>
        <begin position="929"/>
        <end position="980"/>
    </location>
</feature>
<feature type="transmembrane region" description="Helical" evidence="27">
    <location>
        <begin position="1166"/>
        <end position="1184"/>
    </location>
</feature>
<dbReference type="InterPro" id="IPR003656">
    <property type="entry name" value="Znf_BED"/>
</dbReference>
<feature type="transmembrane region" description="Helical" evidence="27">
    <location>
        <begin position="569"/>
        <end position="593"/>
    </location>
</feature>
<evidence type="ECO:0000256" key="7">
    <source>
        <dbReference type="ARBA" id="ARBA00022516"/>
    </source>
</evidence>
<evidence type="ECO:0000256" key="14">
    <source>
        <dbReference type="ARBA" id="ARBA00022989"/>
    </source>
</evidence>
<feature type="compositionally biased region" description="Basic and acidic residues" evidence="26">
    <location>
        <begin position="374"/>
        <end position="385"/>
    </location>
</feature>
<dbReference type="InterPro" id="IPR036236">
    <property type="entry name" value="Znf_C2H2_sf"/>
</dbReference>
<evidence type="ECO:0000256" key="11">
    <source>
        <dbReference type="ARBA" id="ARBA00022723"/>
    </source>
</evidence>
<evidence type="ECO:0000256" key="3">
    <source>
        <dbReference type="ARBA" id="ARBA00005119"/>
    </source>
</evidence>
<evidence type="ECO:0000256" key="26">
    <source>
        <dbReference type="SAM" id="MobiDB-lite"/>
    </source>
</evidence>
<feature type="compositionally biased region" description="Basic and acidic residues" evidence="26">
    <location>
        <begin position="238"/>
        <end position="251"/>
    </location>
</feature>
<accession>A0A445DJG5</accession>
<dbReference type="Pfam" id="PF01148">
    <property type="entry name" value="CTP_transf_1"/>
    <property type="match status" value="2"/>
</dbReference>
<feature type="compositionally biased region" description="Basic and acidic residues" evidence="26">
    <location>
        <begin position="430"/>
        <end position="444"/>
    </location>
</feature>
<evidence type="ECO:0000313" key="30">
    <source>
        <dbReference type="Proteomes" id="UP000289738"/>
    </source>
</evidence>
<evidence type="ECO:0000256" key="15">
    <source>
        <dbReference type="ARBA" id="ARBA00023015"/>
    </source>
</evidence>
<feature type="transmembrane region" description="Helical" evidence="27">
    <location>
        <begin position="711"/>
        <end position="733"/>
    </location>
</feature>
<evidence type="ECO:0000256" key="1">
    <source>
        <dbReference type="ARBA" id="ARBA00004123"/>
    </source>
</evidence>
<feature type="region of interest" description="Disordered" evidence="26">
    <location>
        <begin position="193"/>
        <end position="481"/>
    </location>
</feature>
<feature type="transmembrane region" description="Helical" evidence="27">
    <location>
        <begin position="652"/>
        <end position="675"/>
    </location>
</feature>
<dbReference type="GO" id="GO:0016024">
    <property type="term" value="P:CDP-diacylglycerol biosynthetic process"/>
    <property type="evidence" value="ECO:0007669"/>
    <property type="project" value="UniProtKB-UniPathway"/>
</dbReference>
<feature type="transmembrane region" description="Helical" evidence="27">
    <location>
        <begin position="1043"/>
        <end position="1062"/>
    </location>
</feature>
<dbReference type="InterPro" id="IPR016720">
    <property type="entry name" value="PC_Trfase_euk"/>
</dbReference>
<keyword evidence="11" id="KW-0479">Metal-binding</keyword>
<keyword evidence="30" id="KW-1185">Reference proteome</keyword>
<keyword evidence="14 27" id="KW-1133">Transmembrane helix</keyword>
<feature type="compositionally biased region" description="Acidic residues" evidence="26">
    <location>
        <begin position="220"/>
        <end position="237"/>
    </location>
</feature>
<protein>
    <recommendedName>
        <fullName evidence="6 25">Phosphatidate cytidylyltransferase</fullName>
        <ecNumber evidence="6 25">2.7.7.41</ecNumber>
    </recommendedName>
</protein>
<feature type="region of interest" description="Disordered" evidence="26">
    <location>
        <begin position="974"/>
        <end position="1022"/>
    </location>
</feature>
<gene>
    <name evidence="29" type="ORF">Ahy_A04g021136</name>
</gene>
<dbReference type="PROSITE" id="PS01315">
    <property type="entry name" value="CDS"/>
    <property type="match status" value="1"/>
</dbReference>
<evidence type="ECO:0000256" key="9">
    <source>
        <dbReference type="ARBA" id="ARBA00022692"/>
    </source>
</evidence>
<evidence type="ECO:0000256" key="2">
    <source>
        <dbReference type="ARBA" id="ARBA00004141"/>
    </source>
</evidence>
<keyword evidence="12 24" id="KW-0863">Zinc-finger</keyword>
<sequence>MSADLVLKPSCGGCGSTTDLYGSNCKHMTLCLNCGKAMAQKRAKCHDCGATLTRLIREYNVRSSSSSDKNYFIGRFMSGLPDFSKKKSAENKWSLQKDGLQNRQITDSLREKYKNKPWLLEDETGSSRGCTIIFILPAYDGKEGVFRHPLWFLVAQYKQLTLEEAEEKIRNRKKTADGYQRWMMKAANNGAAAFGEHGKLDDKESNTGGGGGRSRKKTSEDDEGQASDKGEEDEDEEAERKNRLGLNKRDGDDDDDEGLRGGDLDLDDDDIEKGDDWEHEEIFTDDDEAVGNDPEEREDLAPEVPAPPEIKQDEEEEDEDNEEGKGLSKSGKELKELLGRASGMNESDAEEDDDDDDDDDMDDEVNIPPVTATKQKDAPKPKEEPVDNSPSKPAAAGATRGAPSTSKSSKAKRKTTEEPKPSNAATPKKVKSENEQKSSGKDVHGTASKSNASAKGSAPPLPSSSSSKAGTSTAASGPVSEEEIRAVLKQKTRVTTQHLVAKFKARLRCKEDKDAFAEILKRISKIQRNPTSNRPSYAVAEVTKANGGQLLVDDKSKYKSMLIRAYSSIWMIGGFALIIYMGHLYITAMVVVIQIFMAKELFNLLRRAHEDRQLPVHFFFTAMLFVYGRILSPRLVNTVTSDMVLYRLVSSLIKYHMVIYYALYISGFMRFILTLKKKMYKYQFGQYAWTHMILIVSSFTVASIFEGIFWFLLPATLIVINDIAAYIFGFFFGRTPLIKLSPKKTWEGFIGASISTIISAFLDLTTGWLDCDPGPLFKPEPYSLSGWIPHWFPWQEITILPVQGHALCLGLFASIIAPFGGFFASGFKRAFKIKMVMAVFAYIYHQSFVVPQNLSVEMILDQIFMNLSFDEQQALYRRLGEILQQGDCSAGLGSSSGAAESKMTENSNIEAAGMSASTQPSSPLSGVRKDRSAVWDHFDVENDTEKKAKCKYCGSLIQYWNGTSSMGGHLRRCKQNPNNDSNKRKITTTPTIDEHGALNSPSAPSSTGAKIRHRKRSTEAVPEVTKANGGQLLVDDKSKYKSMLIRAYSSIWMIGGFALIIYMGHLYITAMVVVIQIFMAKELFNLLRRAHEDRQLPGFRLLNWHFFFTAIPRLVNTVTSDMVLYRLVSSLIKYHMVICYALYISGFMWFILTLKKKMYKYQFGQYAWTHMILIVSSFTVASIFEGIFWFLLPATLIVINDIAAYIFGFFFGRTPLIKLSPKKTWEGFIGASISTIISAFLDLTTGWLDCDPGPLFKPEPYSLSGWIPHWFPWQEITILPVQGHALCLGLFASIIAPFGGFFASGFKRAFKIKDFGDSIPGHGGITDRMDCQMVMAVFAYIYHQSFVVPQNLSVEMILDQIFMNLSFDEQQALYRRLGEILQQGFQSHS</sequence>
<feature type="transmembrane region" description="Helical" evidence="27">
    <location>
        <begin position="1190"/>
        <end position="1212"/>
    </location>
</feature>
<dbReference type="GO" id="GO:0005789">
    <property type="term" value="C:endoplasmic reticulum membrane"/>
    <property type="evidence" value="ECO:0007669"/>
    <property type="project" value="TreeGrafter"/>
</dbReference>
<feature type="compositionally biased region" description="Basic and acidic residues" evidence="26">
    <location>
        <begin position="196"/>
        <end position="205"/>
    </location>
</feature>
<feature type="transmembrane region" description="Helical" evidence="27">
    <location>
        <begin position="1224"/>
        <end position="1248"/>
    </location>
</feature>
<evidence type="ECO:0000256" key="23">
    <source>
        <dbReference type="ARBA" id="ARBA00025232"/>
    </source>
</evidence>
<keyword evidence="17" id="KW-0238">DNA-binding</keyword>
<feature type="transmembrane region" description="Helical" evidence="27">
    <location>
        <begin position="804"/>
        <end position="827"/>
    </location>
</feature>
<keyword evidence="18 27" id="KW-0472">Membrane</keyword>
<evidence type="ECO:0000256" key="20">
    <source>
        <dbReference type="ARBA" id="ARBA00023209"/>
    </source>
</evidence>
<evidence type="ECO:0000256" key="24">
    <source>
        <dbReference type="PROSITE-ProRule" id="PRU00027"/>
    </source>
</evidence>
<keyword evidence="16" id="KW-0443">Lipid metabolism</keyword>
<feature type="compositionally biased region" description="Acidic residues" evidence="26">
    <location>
        <begin position="347"/>
        <end position="365"/>
    </location>
</feature>
<dbReference type="InterPro" id="IPR011039">
    <property type="entry name" value="TFIIF_interaction"/>
</dbReference>
<comment type="pathway">
    <text evidence="3 25">Phospholipid metabolism; CDP-diacylglycerol biosynthesis; CDP-diacylglycerol from sn-glycerol 3-phosphate: step 3/3.</text>
</comment>
<dbReference type="Pfam" id="PF05793">
    <property type="entry name" value="TFIIF_alpha"/>
    <property type="match status" value="1"/>
</dbReference>
<dbReference type="InterPro" id="IPR036388">
    <property type="entry name" value="WH-like_DNA-bd_sf"/>
</dbReference>
<evidence type="ECO:0000256" key="4">
    <source>
        <dbReference type="ARBA" id="ARBA00005189"/>
    </source>
</evidence>
<dbReference type="EMBL" id="SDMP01000004">
    <property type="protein sequence ID" value="RYR63331.1"/>
    <property type="molecule type" value="Genomic_DNA"/>
</dbReference>
<feature type="transmembrane region" description="Helical" evidence="27">
    <location>
        <begin position="687"/>
        <end position="705"/>
    </location>
</feature>
<dbReference type="SUPFAM" id="SSF57667">
    <property type="entry name" value="beta-beta-alpha zinc fingers"/>
    <property type="match status" value="1"/>
</dbReference>
<dbReference type="GO" id="GO:0006367">
    <property type="term" value="P:transcription initiation at RNA polymerase II promoter"/>
    <property type="evidence" value="ECO:0007669"/>
    <property type="project" value="InterPro"/>
</dbReference>
<feature type="transmembrane region" description="Helical" evidence="27">
    <location>
        <begin position="1135"/>
        <end position="1154"/>
    </location>
</feature>
<feature type="compositionally biased region" description="Polar residues" evidence="26">
    <location>
        <begin position="999"/>
        <end position="1008"/>
    </location>
</feature>
<dbReference type="SUPFAM" id="SSF46785">
    <property type="entry name" value="Winged helix' DNA-binding domain"/>
    <property type="match status" value="1"/>
</dbReference>
<dbReference type="PROSITE" id="PS50808">
    <property type="entry name" value="ZF_BED"/>
    <property type="match status" value="1"/>
</dbReference>
<evidence type="ECO:0000256" key="22">
    <source>
        <dbReference type="ARBA" id="ARBA00023264"/>
    </source>
</evidence>
<evidence type="ECO:0000256" key="5">
    <source>
        <dbReference type="ARBA" id="ARBA00010185"/>
    </source>
</evidence>
<reference evidence="29 30" key="1">
    <citation type="submission" date="2019-01" db="EMBL/GenBank/DDBJ databases">
        <title>Sequencing of cultivated peanut Arachis hypogaea provides insights into genome evolution and oil improvement.</title>
        <authorList>
            <person name="Chen X."/>
        </authorList>
    </citation>
    <scope>NUCLEOTIDE SEQUENCE [LARGE SCALE GENOMIC DNA]</scope>
    <source>
        <strain evidence="30">cv. Fuhuasheng</strain>
        <tissue evidence="29">Leaves</tissue>
    </source>
</reference>
<feature type="compositionally biased region" description="Acidic residues" evidence="26">
    <location>
        <begin position="264"/>
        <end position="273"/>
    </location>
</feature>
<evidence type="ECO:0000256" key="19">
    <source>
        <dbReference type="ARBA" id="ARBA00023163"/>
    </source>
</evidence>
<dbReference type="GO" id="GO:0005634">
    <property type="term" value="C:nucleus"/>
    <property type="evidence" value="ECO:0007669"/>
    <property type="project" value="UniProtKB-SubCell"/>
</dbReference>
<dbReference type="SMART" id="SM00614">
    <property type="entry name" value="ZnF_BED"/>
    <property type="match status" value="1"/>
</dbReference>
<comment type="subcellular location">
    <subcellularLocation>
        <location evidence="2">Membrane</location>
        <topology evidence="2">Multi-pass membrane protein</topology>
    </subcellularLocation>
    <subcellularLocation>
        <location evidence="1">Nucleus</location>
    </subcellularLocation>
</comment>
<keyword evidence="21" id="KW-0539">Nucleus</keyword>
<evidence type="ECO:0000256" key="18">
    <source>
        <dbReference type="ARBA" id="ARBA00023136"/>
    </source>
</evidence>
<evidence type="ECO:0000256" key="27">
    <source>
        <dbReference type="SAM" id="Phobius"/>
    </source>
</evidence>
<dbReference type="InterPro" id="IPR008851">
    <property type="entry name" value="TFIIF-alpha"/>
</dbReference>
<feature type="transmembrane region" description="Helical" evidence="27">
    <location>
        <begin position="614"/>
        <end position="632"/>
    </location>
</feature>
<keyword evidence="8 25" id="KW-0808">Transferase</keyword>
<dbReference type="Proteomes" id="UP000289738">
    <property type="component" value="Chromosome A04"/>
</dbReference>
<organism evidence="29 30">
    <name type="scientific">Arachis hypogaea</name>
    <name type="common">Peanut</name>
    <dbReference type="NCBI Taxonomy" id="3818"/>
    <lineage>
        <taxon>Eukaryota</taxon>
        <taxon>Viridiplantae</taxon>
        <taxon>Streptophyta</taxon>
        <taxon>Embryophyta</taxon>
        <taxon>Tracheophyta</taxon>
        <taxon>Spermatophyta</taxon>
        <taxon>Magnoliopsida</taxon>
        <taxon>eudicotyledons</taxon>
        <taxon>Gunneridae</taxon>
        <taxon>Pentapetalae</taxon>
        <taxon>rosids</taxon>
        <taxon>fabids</taxon>
        <taxon>Fabales</taxon>
        <taxon>Fabaceae</taxon>
        <taxon>Papilionoideae</taxon>
        <taxon>50 kb inversion clade</taxon>
        <taxon>dalbergioids sensu lato</taxon>
        <taxon>Dalbergieae</taxon>
        <taxon>Pterocarpus clade</taxon>
        <taxon>Arachis</taxon>
    </lineage>
</organism>
<evidence type="ECO:0000259" key="28">
    <source>
        <dbReference type="PROSITE" id="PS50808"/>
    </source>
</evidence>
<feature type="compositionally biased region" description="Acidic residues" evidence="26">
    <location>
        <begin position="312"/>
        <end position="322"/>
    </location>
</feature>
<evidence type="ECO:0000256" key="10">
    <source>
        <dbReference type="ARBA" id="ARBA00022695"/>
    </source>
</evidence>
<dbReference type="UniPathway" id="UPA00557">
    <property type="reaction ID" value="UER00614"/>
</dbReference>
<evidence type="ECO:0000313" key="29">
    <source>
        <dbReference type="EMBL" id="RYR63331.1"/>
    </source>
</evidence>
<feature type="transmembrane region" description="Helical" evidence="27">
    <location>
        <begin position="745"/>
        <end position="769"/>
    </location>
</feature>
<feature type="transmembrane region" description="Helical" evidence="27">
    <location>
        <begin position="1281"/>
        <end position="1303"/>
    </location>
</feature>
<dbReference type="GO" id="GO:0008270">
    <property type="term" value="F:zinc ion binding"/>
    <property type="evidence" value="ECO:0007669"/>
    <property type="project" value="UniProtKB-KW"/>
</dbReference>
<evidence type="ECO:0000256" key="25">
    <source>
        <dbReference type="RuleBase" id="RU003938"/>
    </source>
</evidence>
<comment type="caution">
    <text evidence="29">The sequence shown here is derived from an EMBL/GenBank/DDBJ whole genome shotgun (WGS) entry which is preliminary data.</text>
</comment>
<keyword evidence="19" id="KW-0804">Transcription</keyword>
<keyword evidence="7" id="KW-0444">Lipid biosynthesis</keyword>
<proteinExistence type="inferred from homology"/>
<dbReference type="Pfam" id="PF02892">
    <property type="entry name" value="zf-BED"/>
    <property type="match status" value="1"/>
</dbReference>
<evidence type="ECO:0000256" key="8">
    <source>
        <dbReference type="ARBA" id="ARBA00022679"/>
    </source>
</evidence>
<dbReference type="PANTHER" id="PTHR13773">
    <property type="entry name" value="PHOSPHATIDATE CYTIDYLYLTRANSFERASE"/>
    <property type="match status" value="1"/>
</dbReference>
<keyword evidence="15" id="KW-0805">Transcription regulation</keyword>
<dbReference type="EC" id="2.7.7.41" evidence="6 25"/>
<dbReference type="GO" id="GO:0003677">
    <property type="term" value="F:DNA binding"/>
    <property type="evidence" value="ECO:0007669"/>
    <property type="project" value="UniProtKB-KW"/>
</dbReference>
<feature type="compositionally biased region" description="Basic and acidic residues" evidence="26">
    <location>
        <begin position="323"/>
        <end position="338"/>
    </location>
</feature>
<feature type="compositionally biased region" description="Acidic residues" evidence="26">
    <location>
        <begin position="283"/>
        <end position="298"/>
    </location>
</feature>
<comment type="similarity">
    <text evidence="5 25">Belongs to the CDS family.</text>
</comment>